<dbReference type="Pfam" id="PF14542">
    <property type="entry name" value="Acetyltransf_CG"/>
    <property type="match status" value="1"/>
</dbReference>
<dbReference type="Gene3D" id="3.40.630.30">
    <property type="match status" value="1"/>
</dbReference>
<dbReference type="OMA" id="SMDWIAS"/>
<dbReference type="InterPro" id="IPR031165">
    <property type="entry name" value="GNAT_YJDJ"/>
</dbReference>
<accession>A0A151Z860</accession>
<sequence>MSTTQEVGEFKHNPAKKEFELKVDNGDKAFIAYNLYNKNEYDLYHTFVPDSQRGKGLAGILAKKSMDWIASQNAKALPSCSYLAKWVTTNPQYANYVIKAISKNKL</sequence>
<reference evidence="2 3" key="1">
    <citation type="submission" date="2015-12" db="EMBL/GenBank/DDBJ databases">
        <title>Dictyostelia acquired genes for synthesis and detection of signals that induce cell-type specialization by lateral gene transfer from prokaryotes.</title>
        <authorList>
            <person name="Gloeckner G."/>
            <person name="Schaap P."/>
        </authorList>
    </citation>
    <scope>NUCLEOTIDE SEQUENCE [LARGE SCALE GENOMIC DNA]</scope>
    <source>
        <strain evidence="2 3">TK</strain>
    </source>
</reference>
<evidence type="ECO:0000259" key="1">
    <source>
        <dbReference type="PROSITE" id="PS51729"/>
    </source>
</evidence>
<organism evidence="2 3">
    <name type="scientific">Tieghemostelium lacteum</name>
    <name type="common">Slime mold</name>
    <name type="synonym">Dictyostelium lacteum</name>
    <dbReference type="NCBI Taxonomy" id="361077"/>
    <lineage>
        <taxon>Eukaryota</taxon>
        <taxon>Amoebozoa</taxon>
        <taxon>Evosea</taxon>
        <taxon>Eumycetozoa</taxon>
        <taxon>Dictyostelia</taxon>
        <taxon>Dictyosteliales</taxon>
        <taxon>Raperosteliaceae</taxon>
        <taxon>Tieghemostelium</taxon>
    </lineage>
</organism>
<dbReference type="PANTHER" id="PTHR31435:SF9">
    <property type="entry name" value="PROTEIN NATD1"/>
    <property type="match status" value="1"/>
</dbReference>
<dbReference type="SUPFAM" id="SSF55729">
    <property type="entry name" value="Acyl-CoA N-acyltransferases (Nat)"/>
    <property type="match status" value="1"/>
</dbReference>
<feature type="domain" description="N-acetyltransferase" evidence="1">
    <location>
        <begin position="11"/>
        <end position="98"/>
    </location>
</feature>
<dbReference type="PANTHER" id="PTHR31435">
    <property type="entry name" value="PROTEIN NATD1"/>
    <property type="match status" value="1"/>
</dbReference>
<evidence type="ECO:0000313" key="3">
    <source>
        <dbReference type="Proteomes" id="UP000076078"/>
    </source>
</evidence>
<dbReference type="InterPro" id="IPR016181">
    <property type="entry name" value="Acyl_CoA_acyltransferase"/>
</dbReference>
<evidence type="ECO:0000313" key="2">
    <source>
        <dbReference type="EMBL" id="KYQ90140.1"/>
    </source>
</evidence>
<dbReference type="EMBL" id="LODT01000037">
    <property type="protein sequence ID" value="KYQ90140.1"/>
    <property type="molecule type" value="Genomic_DNA"/>
</dbReference>
<keyword evidence="3" id="KW-1185">Reference proteome</keyword>
<comment type="caution">
    <text evidence="2">The sequence shown here is derived from an EMBL/GenBank/DDBJ whole genome shotgun (WGS) entry which is preliminary data.</text>
</comment>
<protein>
    <recommendedName>
        <fullName evidence="1">N-acetyltransferase domain-containing protein</fullName>
    </recommendedName>
</protein>
<dbReference type="OrthoDB" id="74247at2759"/>
<gene>
    <name evidence="2" type="ORF">DLAC_08728</name>
</gene>
<dbReference type="InParanoid" id="A0A151Z860"/>
<name>A0A151Z860_TIELA</name>
<dbReference type="Proteomes" id="UP000076078">
    <property type="component" value="Unassembled WGS sequence"/>
</dbReference>
<proteinExistence type="predicted"/>
<dbReference type="AlphaFoldDB" id="A0A151Z860"/>
<dbReference type="InterPro" id="IPR045057">
    <property type="entry name" value="Gcn5-rel_NAT"/>
</dbReference>
<dbReference type="PROSITE" id="PS51729">
    <property type="entry name" value="GNAT_YJDJ"/>
    <property type="match status" value="1"/>
</dbReference>